<evidence type="ECO:0000313" key="2">
    <source>
        <dbReference type="EMBL" id="QHU20355.1"/>
    </source>
</evidence>
<evidence type="ECO:0000256" key="1">
    <source>
        <dbReference type="SAM" id="Phobius"/>
    </source>
</evidence>
<keyword evidence="1" id="KW-1133">Transmembrane helix</keyword>
<name>A0A6C0KQR2_9ZZZZ</name>
<dbReference type="AlphaFoldDB" id="A0A6C0KQR2"/>
<organism evidence="2">
    <name type="scientific">viral metagenome</name>
    <dbReference type="NCBI Taxonomy" id="1070528"/>
    <lineage>
        <taxon>unclassified sequences</taxon>
        <taxon>metagenomes</taxon>
        <taxon>organismal metagenomes</taxon>
    </lineage>
</organism>
<feature type="transmembrane region" description="Helical" evidence="1">
    <location>
        <begin position="28"/>
        <end position="46"/>
    </location>
</feature>
<keyword evidence="1" id="KW-0812">Transmembrane</keyword>
<protein>
    <submittedName>
        <fullName evidence="2">Uncharacterized protein</fullName>
    </submittedName>
</protein>
<feature type="transmembrane region" description="Helical" evidence="1">
    <location>
        <begin position="67"/>
        <end position="88"/>
    </location>
</feature>
<feature type="transmembrane region" description="Helical" evidence="1">
    <location>
        <begin position="94"/>
        <end position="118"/>
    </location>
</feature>
<reference evidence="2" key="1">
    <citation type="journal article" date="2020" name="Nature">
        <title>Giant virus diversity and host interactions through global metagenomics.</title>
        <authorList>
            <person name="Schulz F."/>
            <person name="Roux S."/>
            <person name="Paez-Espino D."/>
            <person name="Jungbluth S."/>
            <person name="Walsh D.A."/>
            <person name="Denef V.J."/>
            <person name="McMahon K.D."/>
            <person name="Konstantinidis K.T."/>
            <person name="Eloe-Fadrosh E.A."/>
            <person name="Kyrpides N.C."/>
            <person name="Woyke T."/>
        </authorList>
    </citation>
    <scope>NUCLEOTIDE SEQUENCE</scope>
    <source>
        <strain evidence="2">GVMAG-S-3300013093-109</strain>
    </source>
</reference>
<keyword evidence="1" id="KW-0472">Membrane</keyword>
<dbReference type="EMBL" id="MN740968">
    <property type="protein sequence ID" value="QHU20355.1"/>
    <property type="molecule type" value="Genomic_DNA"/>
</dbReference>
<accession>A0A6C0KQR2</accession>
<proteinExistence type="predicted"/>
<sequence length="120" mass="12812">MASPANTVGTAVVDMTPTFLSGISKEKVGAVLFGIVAIGLYVWSFIDMSKFIGSKDSWNQISSQVGKIWGLTLAGSFILFIAALLYFVQDETKTIYFILALSCITLGLSYSALAISAISK</sequence>